<organism evidence="1">
    <name type="scientific">viral metagenome</name>
    <dbReference type="NCBI Taxonomy" id="1070528"/>
    <lineage>
        <taxon>unclassified sequences</taxon>
        <taxon>metagenomes</taxon>
        <taxon>organismal metagenomes</taxon>
    </lineage>
</organism>
<sequence length="391" mass="43853">MLTRHLYRFDEVKVALSYSICRGRAEEAAFWCQELVDSGAIVQAWAVLLETWLWQALASDPGFPGDTLYDPTVLSIPTELHKAAYRLSMVCRENRDNSLWAVLVLGSNESVVPDRPCLRLPTQKAYQTTLQKYFASCLFQGKVLCAWWAYSKLGPDLAEPYMRGSSLGRIMESVGLVGTEWTIIGTCAQIIQQTVIDIHRLPSPYSSLPPSLEASIKSWTSLEGRRSRRIYPIPLECLYGRTGRGTMGSKESNLAELRGLEAQFPLSPFWAGPWSQACQSDDALEAFYGTYFPDDIPDEWSLTDQKKSHGSGVLRSGQTLDLAALGRLWMTGESRFAWGFYEWSASVVLNMEIDKGCVLDLADVAQLYITREETSVADELLEPMRKMLIVS</sequence>
<dbReference type="AlphaFoldDB" id="A0A6C0DGJ0"/>
<reference evidence="1" key="1">
    <citation type="journal article" date="2020" name="Nature">
        <title>Giant virus diversity and host interactions through global metagenomics.</title>
        <authorList>
            <person name="Schulz F."/>
            <person name="Roux S."/>
            <person name="Paez-Espino D."/>
            <person name="Jungbluth S."/>
            <person name="Walsh D.A."/>
            <person name="Denef V.J."/>
            <person name="McMahon K.D."/>
            <person name="Konstantinidis K.T."/>
            <person name="Eloe-Fadrosh E.A."/>
            <person name="Kyrpides N.C."/>
            <person name="Woyke T."/>
        </authorList>
    </citation>
    <scope>NUCLEOTIDE SEQUENCE</scope>
    <source>
        <strain evidence="1">GVMAG-M-3300023174-176</strain>
    </source>
</reference>
<proteinExistence type="predicted"/>
<name>A0A6C0DGJ0_9ZZZZ</name>
<accession>A0A6C0DGJ0</accession>
<evidence type="ECO:0000313" key="1">
    <source>
        <dbReference type="EMBL" id="QHT15512.1"/>
    </source>
</evidence>
<dbReference type="EMBL" id="MN739613">
    <property type="protein sequence ID" value="QHT15512.1"/>
    <property type="molecule type" value="Genomic_DNA"/>
</dbReference>
<protein>
    <submittedName>
        <fullName evidence="1">Uncharacterized protein</fullName>
    </submittedName>
</protein>